<dbReference type="HOGENOM" id="CLU_007383_10_4_5"/>
<dbReference type="Pfam" id="PF13460">
    <property type="entry name" value="NAD_binding_10"/>
    <property type="match status" value="1"/>
</dbReference>
<name>F2IV58_POLGS</name>
<evidence type="ECO:0000313" key="2">
    <source>
        <dbReference type="EMBL" id="ADZ71389.1"/>
    </source>
</evidence>
<dbReference type="STRING" id="991905.SL003B_2966"/>
<dbReference type="Gene3D" id="3.40.50.720">
    <property type="entry name" value="NAD(P)-binding Rossmann-like Domain"/>
    <property type="match status" value="1"/>
</dbReference>
<evidence type="ECO:0000313" key="3">
    <source>
        <dbReference type="Proteomes" id="UP000008130"/>
    </source>
</evidence>
<sequence>MIAVTGANGQLGRLVLKHLAGRLPGMVRALVRTPARAADLASDAVEIAEADYDRPRTLVPALAGVERLLLVSGSEIGRRVPQHAAVITAAKTAGVRFIAYTSLLNAPTSTLALAREHVETEALLAGSGIAHALLRNGWYIENYDATIASALTHGAVVGASGDGRISTAGRDDYAVAAATVLAGDDLSTRALELAGDTAFSLADLAAELSRRTGRMIPFTNLAEADYAALLVSSGLPKPFAEILADSDRGAARGDLFSDSTTLSTLIGRPTKTLADHIAGTLSR</sequence>
<feature type="domain" description="NAD(P)-binding" evidence="1">
    <location>
        <begin position="6"/>
        <end position="152"/>
    </location>
</feature>
<dbReference type="InterPro" id="IPR016040">
    <property type="entry name" value="NAD(P)-bd_dom"/>
</dbReference>
<dbReference type="eggNOG" id="COG0702">
    <property type="taxonomic scope" value="Bacteria"/>
</dbReference>
<dbReference type="OrthoDB" id="7771794at2"/>
<dbReference type="AlphaFoldDB" id="F2IV58"/>
<dbReference type="EMBL" id="CP002568">
    <property type="protein sequence ID" value="ADZ71389.1"/>
    <property type="molecule type" value="Genomic_DNA"/>
</dbReference>
<organism evidence="2 3">
    <name type="scientific">Polymorphum gilvum (strain LMG 25793 / CGMCC 1.9160 / SL003B-26A1)</name>
    <dbReference type="NCBI Taxonomy" id="991905"/>
    <lineage>
        <taxon>Bacteria</taxon>
        <taxon>Pseudomonadati</taxon>
        <taxon>Pseudomonadota</taxon>
        <taxon>Alphaproteobacteria</taxon>
        <taxon>Rhodobacterales</taxon>
        <taxon>Paracoccaceae</taxon>
        <taxon>Polymorphum</taxon>
    </lineage>
</organism>
<proteinExistence type="predicted"/>
<dbReference type="KEGG" id="pgv:SL003B_2966"/>
<dbReference type="Proteomes" id="UP000008130">
    <property type="component" value="Chromosome"/>
</dbReference>
<dbReference type="PANTHER" id="PTHR47129">
    <property type="entry name" value="QUINONE OXIDOREDUCTASE 2"/>
    <property type="match status" value="1"/>
</dbReference>
<accession>F2IV58</accession>
<reference evidence="2 3" key="1">
    <citation type="journal article" date="2011" name="J. Bacteriol.">
        <title>Complete genome sequence of Polymorphum gilvum SL003B-26A1T, a crude oil-degrading bacterium from oil-polluted saline soil.</title>
        <authorList>
            <person name="Li S.G."/>
            <person name="Tang Y.Q."/>
            <person name="Nie Y."/>
            <person name="Cai M."/>
            <person name="Wu X.L."/>
        </authorList>
    </citation>
    <scope>NUCLEOTIDE SEQUENCE [LARGE SCALE GENOMIC DNA]</scope>
    <source>
        <strain evidence="3">LMG 25793 / CGMCC 1.9160 / SL003B-26A1</strain>
    </source>
</reference>
<gene>
    <name evidence="2" type="primary">ytfG</name>
    <name evidence="2" type="ordered locus">SL003B_2966</name>
</gene>
<evidence type="ECO:0000259" key="1">
    <source>
        <dbReference type="Pfam" id="PF13460"/>
    </source>
</evidence>
<dbReference type="PATRIC" id="fig|991905.3.peg.3046"/>
<dbReference type="SUPFAM" id="SSF51735">
    <property type="entry name" value="NAD(P)-binding Rossmann-fold domains"/>
    <property type="match status" value="1"/>
</dbReference>
<protein>
    <submittedName>
        <fullName evidence="2">Uncharacterized oxidoreductase ytfG</fullName>
    </submittedName>
</protein>
<dbReference type="InterPro" id="IPR052718">
    <property type="entry name" value="NmrA-type_oxidoreductase"/>
</dbReference>
<dbReference type="RefSeq" id="WP_013653702.1">
    <property type="nucleotide sequence ID" value="NC_015259.1"/>
</dbReference>
<dbReference type="Gene3D" id="3.90.25.10">
    <property type="entry name" value="UDP-galactose 4-epimerase, domain 1"/>
    <property type="match status" value="1"/>
</dbReference>
<dbReference type="CDD" id="cd05269">
    <property type="entry name" value="TMR_SDR_a"/>
    <property type="match status" value="1"/>
</dbReference>
<keyword evidence="3" id="KW-1185">Reference proteome</keyword>
<dbReference type="InterPro" id="IPR036291">
    <property type="entry name" value="NAD(P)-bd_dom_sf"/>
</dbReference>
<dbReference type="PANTHER" id="PTHR47129:SF1">
    <property type="entry name" value="NMRA-LIKE DOMAIN-CONTAINING PROTEIN"/>
    <property type="match status" value="1"/>
</dbReference>